<dbReference type="CDD" id="cd20708">
    <property type="entry name" value="MIX_IV"/>
    <property type="match status" value="1"/>
</dbReference>
<sequence>MSSPNQDVSTASCIDAKAQSSPCPLKKNKIQLLPVRYALVEQEHSHPAIASTHKTDIQYRPIGIRLIDEESYLYLIHSKRPDIIYAYELGQNGLVKKLEQTGLDVASEKKEFIYQESESTIVVSRTGSIQALYSPVKISSKLQGQLLRSAKLRKKMMQTCELGRFDCQKGAPHLLPPSQLEQYLADINPQHSTNEETDQWCWLKQKPVPQNVSVLTSKILPNYQNEAAVLLLEDPIGIMTELASAYQAMLMQEEEWMAKDSNRADYFAASQILQLIEMSDELLLAHADNKDALNKFNKAHPHVLEARYRDYWQAKQNFAPEKYNMKSLPYASSSMYVTDTKEQIAYRNELVKNEALAKKIGISPQDLQKMFDLAGEQKKDLLYGESLLGLRVSRGILERIDEAAMRSWYKPAQTKITHWREMCVQLDTDRTAMLPAAYTAIPVFDKEEQDKFKHRLELEYHWLLGLGEDPANREKISEFFATLGEQNTQLWVSNAKNIATVEDYDGLAGDINNAWSLKESFSAQLDGLSGLKEFQDQMAGVHLVLIKTIPQALQASMGRLASEIARLSIPELQNMTERMRSATAQVNAVLHHAKPGIVALLLGHAKNAGVTLDIGSQSDEAYARWQEITVDKLQKLRTRAEEAKRVYNKATKNTPADSARRAWANGEWAALQRESAALREQLFTHSQPLAEPGAPKPRSHIIIKASHATLIELEEHLRLSREALSHQVIRGSRGTACLGVVAIFTNWLNYSKTVADLEHKDELTLAQTVDYLSAITGLVGASLALSVEVIRVGVYLRWLNTGAESLLKTSGKVVTIGTAATAWIGAFSATTDGYKQASQIARHWRRGEWEPMLASTVVLAGDGMVTYASGKIALAGGRMVMAAVAGEISWQQAAAVTLRFAVRFNPTMWVAAALIFTGELAYNFLTSTPLMRWISESRWGKRGSIPFLHTNQEWDYTTQLRKWLEVMQTPRLQVQYGSTIKIVEGKSITMPVQNTWLTQLRIVLPMSTPDQVRILALVLSNGKLVDITKDLRQKAPVQDAGLYTRLDFDWPVDDQGRMEWLYLVIAVTTSAGVTLFDEQGGLRFSLNLRQLQGLEEANLAGDVPGWRQAKPVEEDGKYPLDRSKITALLQPLLN</sequence>
<evidence type="ECO:0000259" key="1">
    <source>
        <dbReference type="Pfam" id="PF20249"/>
    </source>
</evidence>
<feature type="domain" description="Toxin VasX N-terminal region" evidence="1">
    <location>
        <begin position="23"/>
        <end position="166"/>
    </location>
</feature>
<proteinExistence type="predicted"/>
<protein>
    <recommendedName>
        <fullName evidence="1">Toxin VasX N-terminal region domain-containing protein</fullName>
    </recommendedName>
</protein>
<dbReference type="EMBL" id="AQQO01000047">
    <property type="protein sequence ID" value="EON89024.1"/>
    <property type="molecule type" value="Genomic_DNA"/>
</dbReference>
<dbReference type="InterPro" id="IPR046864">
    <property type="entry name" value="VasX_N"/>
</dbReference>
<gene>
    <name evidence="2" type="ORF">PLESHI_07750</name>
</gene>
<dbReference type="PATRIC" id="fig|1315976.3.peg.1527"/>
<name>R8ARS5_PLESH</name>
<evidence type="ECO:0000313" key="2">
    <source>
        <dbReference type="EMBL" id="EON89024.1"/>
    </source>
</evidence>
<comment type="caution">
    <text evidence="2">The sequence shown here is derived from an EMBL/GenBank/DDBJ whole genome shotgun (WGS) entry which is preliminary data.</text>
</comment>
<dbReference type="AlphaFoldDB" id="R8ARS5"/>
<accession>R8ARS5</accession>
<keyword evidence="3" id="KW-1185">Reference proteome</keyword>
<organism evidence="2 3">
    <name type="scientific">Plesiomonas shigelloides 302-73</name>
    <dbReference type="NCBI Taxonomy" id="1315976"/>
    <lineage>
        <taxon>Bacteria</taxon>
        <taxon>Pseudomonadati</taxon>
        <taxon>Pseudomonadota</taxon>
        <taxon>Gammaproteobacteria</taxon>
        <taxon>Enterobacterales</taxon>
        <taxon>Enterobacteriaceae</taxon>
        <taxon>Plesiomonas</taxon>
    </lineage>
</organism>
<dbReference type="HOGENOM" id="CLU_008566_0_0_6"/>
<dbReference type="RefSeq" id="WP_010863173.1">
    <property type="nucleotide sequence ID" value="NZ_KB944508.1"/>
</dbReference>
<dbReference type="Proteomes" id="UP000014012">
    <property type="component" value="Unassembled WGS sequence"/>
</dbReference>
<evidence type="ECO:0000313" key="3">
    <source>
        <dbReference type="Proteomes" id="UP000014012"/>
    </source>
</evidence>
<dbReference type="Pfam" id="PF20249">
    <property type="entry name" value="VasX_N"/>
    <property type="match status" value="1"/>
</dbReference>
<reference evidence="2 3" key="1">
    <citation type="journal article" date="2013" name="Genome Announc.">
        <title>Genome Sequence of Plesiomonas shigelloides Strain 302-73 (Serotype O1).</title>
        <authorList>
            <person name="Pique N."/>
            <person name="Aquilini E."/>
            <person name="Alioto T."/>
            <person name="Minana-Galbis D."/>
            <person name="Tomas J.M."/>
        </authorList>
    </citation>
    <scope>NUCLEOTIDE SEQUENCE [LARGE SCALE GENOMIC DNA]</scope>
    <source>
        <strain evidence="2 3">302-73</strain>
    </source>
</reference>